<dbReference type="PANTHER" id="PTHR45987:SF4">
    <property type="entry name" value="LARGE RIBOSOMAL SUBUNIT PROTEIN BL12M"/>
    <property type="match status" value="1"/>
</dbReference>
<feature type="domain" description="Large ribosomal subunit protein bL12 C-terminal" evidence="5">
    <location>
        <begin position="65"/>
        <end position="131"/>
    </location>
</feature>
<comment type="similarity">
    <text evidence="1 4">Belongs to the bacterial ribosomal protein bL12 family.</text>
</comment>
<keyword evidence="3 4" id="KW-0687">Ribonucleoprotein</keyword>
<dbReference type="GO" id="GO:0003729">
    <property type="term" value="F:mRNA binding"/>
    <property type="evidence" value="ECO:0007669"/>
    <property type="project" value="TreeGrafter"/>
</dbReference>
<feature type="domain" description="Large ribosomal subunit protein bL12 oligomerization" evidence="6">
    <location>
        <begin position="6"/>
        <end position="52"/>
    </location>
</feature>
<evidence type="ECO:0000259" key="5">
    <source>
        <dbReference type="Pfam" id="PF00542"/>
    </source>
</evidence>
<dbReference type="Pfam" id="PF16320">
    <property type="entry name" value="Ribosomal_L12_N"/>
    <property type="match status" value="1"/>
</dbReference>
<dbReference type="Pfam" id="PF00542">
    <property type="entry name" value="Ribosomal_L12"/>
    <property type="match status" value="1"/>
</dbReference>
<dbReference type="GO" id="GO:0006412">
    <property type="term" value="P:translation"/>
    <property type="evidence" value="ECO:0007669"/>
    <property type="project" value="UniProtKB-UniRule"/>
</dbReference>
<dbReference type="InterPro" id="IPR036235">
    <property type="entry name" value="Ribosomal_bL12_oligo_N_sf"/>
</dbReference>
<organism evidence="7">
    <name type="scientific">uncultured Acetothermia bacterium</name>
    <dbReference type="NCBI Taxonomy" id="236499"/>
    <lineage>
        <taxon>Bacteria</taxon>
        <taxon>Candidatus Bipolaricaulota</taxon>
        <taxon>environmental samples</taxon>
    </lineage>
</organism>
<evidence type="ECO:0000256" key="3">
    <source>
        <dbReference type="ARBA" id="ARBA00023274"/>
    </source>
</evidence>
<dbReference type="NCBIfam" id="TIGR00855">
    <property type="entry name" value="L12"/>
    <property type="match status" value="1"/>
</dbReference>
<dbReference type="InterPro" id="IPR013823">
    <property type="entry name" value="Ribosomal_bL12_C"/>
</dbReference>
<gene>
    <name evidence="4" type="primary">rplL</name>
    <name evidence="7" type="ORF">HGMM_F35B12C42</name>
    <name evidence="8" type="ORF">HGMM_F54G04C31</name>
</gene>
<evidence type="ECO:0000259" key="6">
    <source>
        <dbReference type="Pfam" id="PF16320"/>
    </source>
</evidence>
<keyword evidence="2 4" id="KW-0689">Ribosomal protein</keyword>
<dbReference type="AlphaFoldDB" id="H5SJ92"/>
<dbReference type="SUPFAM" id="SSF48300">
    <property type="entry name" value="Ribosomal protein L7/12, oligomerisation (N-terminal) domain"/>
    <property type="match status" value="1"/>
</dbReference>
<dbReference type="HAMAP" id="MF_00368">
    <property type="entry name" value="Ribosomal_bL12"/>
    <property type="match status" value="1"/>
</dbReference>
<proteinExistence type="inferred from homology"/>
<evidence type="ECO:0000256" key="1">
    <source>
        <dbReference type="ARBA" id="ARBA00007197"/>
    </source>
</evidence>
<dbReference type="CDD" id="cd00387">
    <property type="entry name" value="Ribosomal_L7_L12"/>
    <property type="match status" value="1"/>
</dbReference>
<comment type="subunit">
    <text evidence="4">Homodimer. Part of the ribosomal stalk of the 50S ribosomal subunit. Forms a multimeric L10(L12)X complex, where L10 forms an elongated spine to which 2 to 4 L12 dimers bind in a sequential fashion. Binds GTP-bound translation factors.</text>
</comment>
<accession>H5SJ92</accession>
<dbReference type="Gene3D" id="3.30.1390.10">
    <property type="match status" value="1"/>
</dbReference>
<dbReference type="PANTHER" id="PTHR45987">
    <property type="entry name" value="39S RIBOSOMAL PROTEIN L12"/>
    <property type="match status" value="1"/>
</dbReference>
<dbReference type="GO" id="GO:0022625">
    <property type="term" value="C:cytosolic large ribosomal subunit"/>
    <property type="evidence" value="ECO:0007669"/>
    <property type="project" value="TreeGrafter"/>
</dbReference>
<dbReference type="InterPro" id="IPR008932">
    <property type="entry name" value="Ribosomal_bL12_oligo"/>
</dbReference>
<protein>
    <recommendedName>
        <fullName evidence="4">Large ribosomal subunit protein bL12</fullName>
    </recommendedName>
</protein>
<dbReference type="EMBL" id="AP011740">
    <property type="protein sequence ID" value="BAL56228.1"/>
    <property type="molecule type" value="Genomic_DNA"/>
</dbReference>
<sequence>MAVNVQEMVATVEQMTVKELSELVKALEEKFGVKASAGVPMMMAPMPGAAAGAGGATATAEKTSFKVVLKNAGQQKVQLIKVVKDITGKGLKESKDLVDNVPAVIKDGVNEEEANKIKEQLVAVGAEVEIQ</sequence>
<reference evidence="7" key="2">
    <citation type="journal article" date="2012" name="PLoS ONE">
        <title>A Deeply Branching Thermophilic Bacterium with an Ancient Acetyl-CoA Pathway Dominates a Subsurface Ecosystem.</title>
        <authorList>
            <person name="Takami H."/>
            <person name="Noguchi H."/>
            <person name="Takaki Y."/>
            <person name="Uchiyama I."/>
            <person name="Toyoda A."/>
            <person name="Nishi S."/>
            <person name="Chee G.-J."/>
            <person name="Arai W."/>
            <person name="Nunoura T."/>
            <person name="Itoh T."/>
            <person name="Hattori M."/>
            <person name="Takai K."/>
        </authorList>
    </citation>
    <scope>NUCLEOTIDE SEQUENCE</scope>
</reference>
<dbReference type="SUPFAM" id="SSF54736">
    <property type="entry name" value="ClpS-like"/>
    <property type="match status" value="1"/>
</dbReference>
<dbReference type="Gene3D" id="1.20.5.710">
    <property type="entry name" value="Single helix bin"/>
    <property type="match status" value="1"/>
</dbReference>
<dbReference type="GO" id="GO:0003735">
    <property type="term" value="F:structural constituent of ribosome"/>
    <property type="evidence" value="ECO:0007669"/>
    <property type="project" value="InterPro"/>
</dbReference>
<dbReference type="InterPro" id="IPR014719">
    <property type="entry name" value="Ribosomal_bL12_C/ClpS-like"/>
</dbReference>
<evidence type="ECO:0000256" key="4">
    <source>
        <dbReference type="HAMAP-Rule" id="MF_00368"/>
    </source>
</evidence>
<evidence type="ECO:0000313" key="8">
    <source>
        <dbReference type="EMBL" id="BAL58190.1"/>
    </source>
</evidence>
<evidence type="ECO:0000313" key="7">
    <source>
        <dbReference type="EMBL" id="BAL56228.1"/>
    </source>
</evidence>
<dbReference type="FunFam" id="3.30.1390.10:FF:000001">
    <property type="entry name" value="50S ribosomal protein L7/L12"/>
    <property type="match status" value="1"/>
</dbReference>
<evidence type="ECO:0000256" key="2">
    <source>
        <dbReference type="ARBA" id="ARBA00022980"/>
    </source>
</evidence>
<comment type="function">
    <text evidence="4">Forms part of the ribosomal stalk which helps the ribosome interact with GTP-bound translation factors. Is thus essential for accurate translation.</text>
</comment>
<dbReference type="EMBL" id="AP011795">
    <property type="protein sequence ID" value="BAL58190.1"/>
    <property type="molecule type" value="Genomic_DNA"/>
</dbReference>
<dbReference type="InterPro" id="IPR000206">
    <property type="entry name" value="Ribosomal_bL12"/>
</dbReference>
<reference evidence="7" key="1">
    <citation type="journal article" date="2005" name="Environ. Microbiol.">
        <title>Genetic and functional properties of uncultivated thermophilic crenarchaeotes from a subsurface gold mine as revealed by analysis of genome fragments.</title>
        <authorList>
            <person name="Nunoura T."/>
            <person name="Hirayama H."/>
            <person name="Takami H."/>
            <person name="Oida H."/>
            <person name="Nishi S."/>
            <person name="Shimamura S."/>
            <person name="Suzuki Y."/>
            <person name="Inagaki F."/>
            <person name="Takai K."/>
            <person name="Nealson K.H."/>
            <person name="Horikoshi K."/>
        </authorList>
    </citation>
    <scope>NUCLEOTIDE SEQUENCE</scope>
</reference>
<name>H5SJ92_9BACT</name>